<name>A0A376LNT2_ECOLX</name>
<dbReference type="EMBL" id="UGAB01000002">
    <property type="protein sequence ID" value="STF45823.1"/>
    <property type="molecule type" value="Genomic_DNA"/>
</dbReference>
<dbReference type="Proteomes" id="UP000254877">
    <property type="component" value="Unassembled WGS sequence"/>
</dbReference>
<organism evidence="1 2">
    <name type="scientific">Escherichia coli</name>
    <dbReference type="NCBI Taxonomy" id="562"/>
    <lineage>
        <taxon>Bacteria</taxon>
        <taxon>Pseudomonadati</taxon>
        <taxon>Pseudomonadota</taxon>
        <taxon>Gammaproteobacteria</taxon>
        <taxon>Enterobacterales</taxon>
        <taxon>Enterobacteriaceae</taxon>
        <taxon>Escherichia</taxon>
    </lineage>
</organism>
<dbReference type="AlphaFoldDB" id="A0A376LNT2"/>
<protein>
    <submittedName>
        <fullName evidence="1">Uncharacterized protein</fullName>
    </submittedName>
</protein>
<evidence type="ECO:0000313" key="1">
    <source>
        <dbReference type="EMBL" id="STF45823.1"/>
    </source>
</evidence>
<reference evidence="1 2" key="1">
    <citation type="submission" date="2018-06" db="EMBL/GenBank/DDBJ databases">
        <authorList>
            <consortium name="Pathogen Informatics"/>
            <person name="Doyle S."/>
        </authorList>
    </citation>
    <scope>NUCLEOTIDE SEQUENCE [LARGE SCALE GENOMIC DNA]</scope>
    <source>
        <strain evidence="1 2">NCTC7928</strain>
    </source>
</reference>
<proteinExistence type="predicted"/>
<evidence type="ECO:0000313" key="2">
    <source>
        <dbReference type="Proteomes" id="UP000254877"/>
    </source>
</evidence>
<sequence length="39" mass="4702">MTAKTAPKVTLWEFFQPVRQNLHVTRGIIVVLRHYARHW</sequence>
<accession>A0A376LNT2</accession>
<gene>
    <name evidence="1" type="ORF">NCTC7928_06614</name>
</gene>